<organism evidence="1 2">
    <name type="scientific">Aphis craccivora</name>
    <name type="common">Cowpea aphid</name>
    <dbReference type="NCBI Taxonomy" id="307492"/>
    <lineage>
        <taxon>Eukaryota</taxon>
        <taxon>Metazoa</taxon>
        <taxon>Ecdysozoa</taxon>
        <taxon>Arthropoda</taxon>
        <taxon>Hexapoda</taxon>
        <taxon>Insecta</taxon>
        <taxon>Pterygota</taxon>
        <taxon>Neoptera</taxon>
        <taxon>Paraneoptera</taxon>
        <taxon>Hemiptera</taxon>
        <taxon>Sternorrhyncha</taxon>
        <taxon>Aphidomorpha</taxon>
        <taxon>Aphidoidea</taxon>
        <taxon>Aphididae</taxon>
        <taxon>Aphidini</taxon>
        <taxon>Aphis</taxon>
        <taxon>Aphis</taxon>
    </lineage>
</organism>
<name>A0A6G0YNA6_APHCR</name>
<comment type="caution">
    <text evidence="1">The sequence shown here is derived from an EMBL/GenBank/DDBJ whole genome shotgun (WGS) entry which is preliminary data.</text>
</comment>
<dbReference type="EMBL" id="VUJU01003192">
    <property type="protein sequence ID" value="KAF0758816.1"/>
    <property type="molecule type" value="Genomic_DNA"/>
</dbReference>
<reference evidence="1 2" key="1">
    <citation type="submission" date="2019-08" db="EMBL/GenBank/DDBJ databases">
        <title>Whole genome of Aphis craccivora.</title>
        <authorList>
            <person name="Voronova N.V."/>
            <person name="Shulinski R.S."/>
            <person name="Bandarenka Y.V."/>
            <person name="Zhorov D.G."/>
            <person name="Warner D."/>
        </authorList>
    </citation>
    <scope>NUCLEOTIDE SEQUENCE [LARGE SCALE GENOMIC DNA]</scope>
    <source>
        <strain evidence="1">180601</strain>
        <tissue evidence="1">Whole Body</tissue>
    </source>
</reference>
<protein>
    <submittedName>
        <fullName evidence="1">Myrosinase 1-like</fullName>
    </submittedName>
</protein>
<dbReference type="Proteomes" id="UP000478052">
    <property type="component" value="Unassembled WGS sequence"/>
</dbReference>
<proteinExistence type="predicted"/>
<dbReference type="OrthoDB" id="65569at2759"/>
<dbReference type="AlphaFoldDB" id="A0A6G0YNA6"/>
<gene>
    <name evidence="1" type="ORF">FWK35_00017040</name>
</gene>
<keyword evidence="2" id="KW-1185">Reference proteome</keyword>
<sequence>MQLVIEHSCSCFDMTYITTPSALAIVRTESFVSTKQCLDNFLLGTAIRAFQVEGAWNEGMREGANSNQLPISVKSYSILSNNIILKYV</sequence>
<evidence type="ECO:0000313" key="1">
    <source>
        <dbReference type="EMBL" id="KAF0758816.1"/>
    </source>
</evidence>
<accession>A0A6G0YNA6</accession>
<evidence type="ECO:0000313" key="2">
    <source>
        <dbReference type="Proteomes" id="UP000478052"/>
    </source>
</evidence>